<dbReference type="Pfam" id="PF00534">
    <property type="entry name" value="Glycos_transf_1"/>
    <property type="match status" value="1"/>
</dbReference>
<dbReference type="GO" id="GO:0009103">
    <property type="term" value="P:lipopolysaccharide biosynthetic process"/>
    <property type="evidence" value="ECO:0007669"/>
    <property type="project" value="TreeGrafter"/>
</dbReference>
<dbReference type="FunFam" id="3.40.50.2000:FF:000119">
    <property type="entry name" value="Glycosyl transferase group 1"/>
    <property type="match status" value="1"/>
</dbReference>
<dbReference type="SUPFAM" id="SSF53756">
    <property type="entry name" value="UDP-Glycosyltransferase/glycogen phosphorylase"/>
    <property type="match status" value="1"/>
</dbReference>
<dbReference type="InterPro" id="IPR001296">
    <property type="entry name" value="Glyco_trans_1"/>
</dbReference>
<sequence>MRIGIDARIWGSYGRGVGRYIQNLVENLERVDRKNHYFIFLRENGFNSYRPKSKNFHKVLADVPWYGAQEQVIMPGIFSASNLDLLHIPHFNAPLLYRGKMVVTIHDLTMLKFGGKETSTLPAPVFFVKRVGLRLVTESAARRASAVIVLSQFVKDDVAKTFGISSKNIFVTYESGILAGKGRADREREIENVLEKYRITKPYFLYVGAFYPHKNVDRLVEAVKILNEKLKKPAQLVLAGGKDAFLEKVVRKALAVGALRYISLTDHVTDADLIDLYLESEAYVQPSLSEGFGLQTVEAMALGIPVVQSNASCLPEIAGEAALYFDPYDPRDMAAKLDKVLTSATLRKKLISKGLKRAKDFSWEKMARETLAVYRKAAK</sequence>
<dbReference type="GO" id="GO:0016757">
    <property type="term" value="F:glycosyltransferase activity"/>
    <property type="evidence" value="ECO:0007669"/>
    <property type="project" value="InterPro"/>
</dbReference>
<evidence type="ECO:0000313" key="4">
    <source>
        <dbReference type="EMBL" id="OGC44596.1"/>
    </source>
</evidence>
<dbReference type="CDD" id="cd03809">
    <property type="entry name" value="GT4_MtfB-like"/>
    <property type="match status" value="1"/>
</dbReference>
<name>A0A1F4UI38_UNCKA</name>
<evidence type="ECO:0000259" key="2">
    <source>
        <dbReference type="Pfam" id="PF00534"/>
    </source>
</evidence>
<accession>A0A1F4UI38</accession>
<keyword evidence="1" id="KW-0808">Transferase</keyword>
<dbReference type="InterPro" id="IPR028098">
    <property type="entry name" value="Glyco_trans_4-like_N"/>
</dbReference>
<dbReference type="PANTHER" id="PTHR46401">
    <property type="entry name" value="GLYCOSYLTRANSFERASE WBBK-RELATED"/>
    <property type="match status" value="1"/>
</dbReference>
<proteinExistence type="predicted"/>
<dbReference type="Pfam" id="PF13439">
    <property type="entry name" value="Glyco_transf_4"/>
    <property type="match status" value="1"/>
</dbReference>
<dbReference type="AlphaFoldDB" id="A0A1F4UI38"/>
<dbReference type="Gene3D" id="3.40.50.2000">
    <property type="entry name" value="Glycogen Phosphorylase B"/>
    <property type="match status" value="2"/>
</dbReference>
<comment type="caution">
    <text evidence="4">The sequence shown here is derived from an EMBL/GenBank/DDBJ whole genome shotgun (WGS) entry which is preliminary data.</text>
</comment>
<dbReference type="EMBL" id="MEUW01000014">
    <property type="protein sequence ID" value="OGC44596.1"/>
    <property type="molecule type" value="Genomic_DNA"/>
</dbReference>
<reference evidence="4 5" key="1">
    <citation type="journal article" date="2016" name="Nat. Commun.">
        <title>Thousands of microbial genomes shed light on interconnected biogeochemical processes in an aquifer system.</title>
        <authorList>
            <person name="Anantharaman K."/>
            <person name="Brown C.T."/>
            <person name="Hug L.A."/>
            <person name="Sharon I."/>
            <person name="Castelle C.J."/>
            <person name="Probst A.J."/>
            <person name="Thomas B.C."/>
            <person name="Singh A."/>
            <person name="Wilkins M.J."/>
            <person name="Karaoz U."/>
            <person name="Brodie E.L."/>
            <person name="Williams K.H."/>
            <person name="Hubbard S.S."/>
            <person name="Banfield J.F."/>
        </authorList>
    </citation>
    <scope>NUCLEOTIDE SEQUENCE [LARGE SCALE GENOMIC DNA]</scope>
</reference>
<gene>
    <name evidence="4" type="ORF">A2V54_00080</name>
</gene>
<feature type="domain" description="Glycosyltransferase subfamily 4-like N-terminal" evidence="3">
    <location>
        <begin position="15"/>
        <end position="173"/>
    </location>
</feature>
<dbReference type="STRING" id="1802613.A2V54_00080"/>
<protein>
    <recommendedName>
        <fullName evidence="6">Glycosyl transferase family 1</fullName>
    </recommendedName>
</protein>
<evidence type="ECO:0000259" key="3">
    <source>
        <dbReference type="Pfam" id="PF13439"/>
    </source>
</evidence>
<dbReference type="PANTHER" id="PTHR46401:SF2">
    <property type="entry name" value="GLYCOSYLTRANSFERASE WBBK-RELATED"/>
    <property type="match status" value="1"/>
</dbReference>
<organism evidence="4 5">
    <name type="scientific">candidate division WWE3 bacterium RBG_19FT_COMBO_53_11</name>
    <dbReference type="NCBI Taxonomy" id="1802613"/>
    <lineage>
        <taxon>Bacteria</taxon>
        <taxon>Katanobacteria</taxon>
    </lineage>
</organism>
<evidence type="ECO:0008006" key="6">
    <source>
        <dbReference type="Google" id="ProtNLM"/>
    </source>
</evidence>
<evidence type="ECO:0000313" key="5">
    <source>
        <dbReference type="Proteomes" id="UP000176583"/>
    </source>
</evidence>
<dbReference type="Proteomes" id="UP000176583">
    <property type="component" value="Unassembled WGS sequence"/>
</dbReference>
<evidence type="ECO:0000256" key="1">
    <source>
        <dbReference type="ARBA" id="ARBA00022679"/>
    </source>
</evidence>
<feature type="domain" description="Glycosyl transferase family 1" evidence="2">
    <location>
        <begin position="200"/>
        <end position="356"/>
    </location>
</feature>